<accession>A0A839UDW5</accession>
<sequence>MEVALSATGDIGNPAMSQIVNAAIGYADALTARFEKKQPCRSCGGGENLARCAWKSSPAQAARSRSIRDEKDEAQYGIRAKSLADAESLLDKLEKFAEWVGKGIEI</sequence>
<keyword evidence="2" id="KW-1185">Reference proteome</keyword>
<name>A0A839UDW5_9HYPH</name>
<comment type="caution">
    <text evidence="1">The sequence shown here is derived from an EMBL/GenBank/DDBJ whole genome shotgun (WGS) entry which is preliminary data.</text>
</comment>
<evidence type="ECO:0000313" key="1">
    <source>
        <dbReference type="EMBL" id="MBB3149216.1"/>
    </source>
</evidence>
<gene>
    <name evidence="1" type="ORF">FHS21_005668</name>
</gene>
<proteinExistence type="predicted"/>
<evidence type="ECO:0000313" key="2">
    <source>
        <dbReference type="Proteomes" id="UP000554520"/>
    </source>
</evidence>
<dbReference type="EMBL" id="JACHXN010000028">
    <property type="protein sequence ID" value="MBB3149216.1"/>
    <property type="molecule type" value="Genomic_DNA"/>
</dbReference>
<dbReference type="RefSeq" id="WP_246411235.1">
    <property type="nucleotide sequence ID" value="NZ_JACHXN010000028.1"/>
</dbReference>
<dbReference type="AlphaFoldDB" id="A0A839UDW5"/>
<protein>
    <submittedName>
        <fullName evidence="1">Uncharacterized protein</fullName>
    </submittedName>
</protein>
<organism evidence="1 2">
    <name type="scientific">Phyllobacterium trifolii</name>
    <dbReference type="NCBI Taxonomy" id="300193"/>
    <lineage>
        <taxon>Bacteria</taxon>
        <taxon>Pseudomonadati</taxon>
        <taxon>Pseudomonadota</taxon>
        <taxon>Alphaproteobacteria</taxon>
        <taxon>Hyphomicrobiales</taxon>
        <taxon>Phyllobacteriaceae</taxon>
        <taxon>Phyllobacterium</taxon>
    </lineage>
</organism>
<dbReference type="Proteomes" id="UP000554520">
    <property type="component" value="Unassembled WGS sequence"/>
</dbReference>
<reference evidence="1 2" key="1">
    <citation type="submission" date="2020-08" db="EMBL/GenBank/DDBJ databases">
        <title>Genomic Encyclopedia of Type Strains, Phase III (KMG-III): the genomes of soil and plant-associated and newly described type strains.</title>
        <authorList>
            <person name="Whitman W."/>
        </authorList>
    </citation>
    <scope>NUCLEOTIDE SEQUENCE [LARGE SCALE GENOMIC DNA]</scope>
    <source>
        <strain evidence="1 2">CECT 7015</strain>
    </source>
</reference>